<organism evidence="2 3">
    <name type="scientific">Echinococcus granulosus</name>
    <name type="common">Hydatid tapeworm</name>
    <dbReference type="NCBI Taxonomy" id="6210"/>
    <lineage>
        <taxon>Eukaryota</taxon>
        <taxon>Metazoa</taxon>
        <taxon>Spiralia</taxon>
        <taxon>Lophotrochozoa</taxon>
        <taxon>Platyhelminthes</taxon>
        <taxon>Cestoda</taxon>
        <taxon>Eucestoda</taxon>
        <taxon>Cyclophyllidea</taxon>
        <taxon>Taeniidae</taxon>
        <taxon>Echinococcus</taxon>
        <taxon>Echinococcus granulosus group</taxon>
    </lineage>
</organism>
<evidence type="ECO:0000256" key="1">
    <source>
        <dbReference type="SAM" id="MobiDB-lite"/>
    </source>
</evidence>
<accession>W6URW6</accession>
<gene>
    <name evidence="2" type="ORF">EGR_04115</name>
</gene>
<dbReference type="RefSeq" id="XP_024352278.1">
    <property type="nucleotide sequence ID" value="XM_024493364.1"/>
</dbReference>
<keyword evidence="3" id="KW-1185">Reference proteome</keyword>
<dbReference type="CTD" id="36339830"/>
<dbReference type="Proteomes" id="UP000019149">
    <property type="component" value="Unassembled WGS sequence"/>
</dbReference>
<dbReference type="EMBL" id="APAU02000024">
    <property type="protein sequence ID" value="EUB61082.1"/>
    <property type="molecule type" value="Genomic_DNA"/>
</dbReference>
<dbReference type="AlphaFoldDB" id="W6URW6"/>
<evidence type="ECO:0000313" key="2">
    <source>
        <dbReference type="EMBL" id="EUB61082.1"/>
    </source>
</evidence>
<dbReference type="KEGG" id="egl:EGR_04115"/>
<feature type="region of interest" description="Disordered" evidence="1">
    <location>
        <begin position="71"/>
        <end position="90"/>
    </location>
</feature>
<name>W6URW6_ECHGR</name>
<proteinExistence type="predicted"/>
<reference evidence="2 3" key="1">
    <citation type="journal article" date="2013" name="Nat. Genet.">
        <title>The genome of the hydatid tapeworm Echinococcus granulosus.</title>
        <authorList>
            <person name="Zheng H."/>
            <person name="Zhang W."/>
            <person name="Zhang L."/>
            <person name="Zhang Z."/>
            <person name="Li J."/>
            <person name="Lu G."/>
            <person name="Zhu Y."/>
            <person name="Wang Y."/>
            <person name="Huang Y."/>
            <person name="Liu J."/>
            <person name="Kang H."/>
            <person name="Chen J."/>
            <person name="Wang L."/>
            <person name="Chen A."/>
            <person name="Yu S."/>
            <person name="Gao Z."/>
            <person name="Jin L."/>
            <person name="Gu W."/>
            <person name="Wang Z."/>
            <person name="Zhao L."/>
            <person name="Shi B."/>
            <person name="Wen H."/>
            <person name="Lin R."/>
            <person name="Jones M.K."/>
            <person name="Brejova B."/>
            <person name="Vinar T."/>
            <person name="Zhao G."/>
            <person name="McManus D.P."/>
            <person name="Chen Z."/>
            <person name="Zhou Y."/>
            <person name="Wang S."/>
        </authorList>
    </citation>
    <scope>NUCLEOTIDE SEQUENCE [LARGE SCALE GENOMIC DNA]</scope>
</reference>
<comment type="caution">
    <text evidence="2">The sequence shown here is derived from an EMBL/GenBank/DDBJ whole genome shotgun (WGS) entry which is preliminary data.</text>
</comment>
<evidence type="ECO:0000313" key="3">
    <source>
        <dbReference type="Proteomes" id="UP000019149"/>
    </source>
</evidence>
<dbReference type="GeneID" id="36339830"/>
<protein>
    <submittedName>
        <fullName evidence="2">Uncharacterized protein</fullName>
    </submittedName>
</protein>
<sequence>MLREGHPNSQQWQLTIAGQRLHKQLDDAGNEGQRYSPASILIPRRLGKNTGSIPHYPRACVSVPCDRIPRAAPVPTNANLKHIPGPVKTE</sequence>